<evidence type="ECO:0000256" key="7">
    <source>
        <dbReference type="ARBA" id="ARBA00023157"/>
    </source>
</evidence>
<keyword evidence="5" id="KW-0732">Signal</keyword>
<dbReference type="SMART" id="SM00159">
    <property type="entry name" value="PTX"/>
    <property type="match status" value="1"/>
</dbReference>
<dbReference type="InterPro" id="IPR013320">
    <property type="entry name" value="ConA-like_dom_sf"/>
</dbReference>
<dbReference type="SUPFAM" id="SSF49899">
    <property type="entry name" value="Concanavalin A-like lectins/glucanases"/>
    <property type="match status" value="1"/>
</dbReference>
<evidence type="ECO:0000256" key="8">
    <source>
        <dbReference type="ARBA" id="ARBA00038102"/>
    </source>
</evidence>
<dbReference type="GO" id="GO:0046872">
    <property type="term" value="F:metal ion binding"/>
    <property type="evidence" value="ECO:0007669"/>
    <property type="project" value="UniProtKB-KW"/>
</dbReference>
<comment type="similarity">
    <text evidence="8">Belongs to the pentraxin family.</text>
</comment>
<dbReference type="PROSITE" id="PS51828">
    <property type="entry name" value="PTX_2"/>
    <property type="match status" value="1"/>
</dbReference>
<organism evidence="11 12">
    <name type="scientific">Umbra pygmaea</name>
    <name type="common">Eastern mudminnow</name>
    <dbReference type="NCBI Taxonomy" id="75934"/>
    <lineage>
        <taxon>Eukaryota</taxon>
        <taxon>Metazoa</taxon>
        <taxon>Chordata</taxon>
        <taxon>Craniata</taxon>
        <taxon>Vertebrata</taxon>
        <taxon>Euteleostomi</taxon>
        <taxon>Actinopterygii</taxon>
        <taxon>Neopterygii</taxon>
        <taxon>Teleostei</taxon>
        <taxon>Protacanthopterygii</taxon>
        <taxon>Esociformes</taxon>
        <taxon>Umbridae</taxon>
        <taxon>Umbra</taxon>
    </lineage>
</organism>
<feature type="non-terminal residue" evidence="11">
    <location>
        <position position="1"/>
    </location>
</feature>
<dbReference type="Proteomes" id="UP001557470">
    <property type="component" value="Unassembled WGS sequence"/>
</dbReference>
<sequence>NCSTLSFKSKTFTVEKVTERALVKLCTGLLLYQELKEGNMDRSSSLKWMKTILLILALICGCYGKPQDLSGTKFTIAAEKSNSFIKLSGDFSKPITAMTMCQRFFTDQQRDQSLFSLATPSNPTDINLLLLSKGGYNLHIHGGSVTFSGMPENRNAWISVCATWDSKTGLTQIWANGRRSVSKILKLSGPINGTPSIILGQNQGSYGGGFVASQSFVGDITDVNFWDMVISPCQIKLYMQGKNFTQGSSLNWKAMEFTTGESVFHGLSDFSC</sequence>
<comment type="caution">
    <text evidence="11">The sequence shown here is derived from an EMBL/GenBank/DDBJ whole genome shotgun (WGS) entry which is preliminary data.</text>
</comment>
<dbReference type="GO" id="GO:0005576">
    <property type="term" value="C:extracellular region"/>
    <property type="evidence" value="ECO:0007669"/>
    <property type="project" value="UniProtKB-SubCell"/>
</dbReference>
<dbReference type="Pfam" id="PF00354">
    <property type="entry name" value="Pentaxin"/>
    <property type="match status" value="1"/>
</dbReference>
<evidence type="ECO:0000313" key="12">
    <source>
        <dbReference type="Proteomes" id="UP001557470"/>
    </source>
</evidence>
<gene>
    <name evidence="11" type="ORF">UPYG_G00141330</name>
</gene>
<evidence type="ECO:0000256" key="5">
    <source>
        <dbReference type="ARBA" id="ARBA00022729"/>
    </source>
</evidence>
<dbReference type="PANTHER" id="PTHR45869:SF7">
    <property type="entry name" value="C-REACTIVE PROTEIN"/>
    <property type="match status" value="1"/>
</dbReference>
<evidence type="ECO:0000313" key="11">
    <source>
        <dbReference type="EMBL" id="KAL0984426.1"/>
    </source>
</evidence>
<dbReference type="AlphaFoldDB" id="A0ABD0WZU5"/>
<keyword evidence="4" id="KW-0479">Metal-binding</keyword>
<dbReference type="PANTHER" id="PTHR45869">
    <property type="entry name" value="C-REACTIVE PROTEIN-RELATED"/>
    <property type="match status" value="1"/>
</dbReference>
<evidence type="ECO:0000256" key="4">
    <source>
        <dbReference type="ARBA" id="ARBA00022723"/>
    </source>
</evidence>
<evidence type="ECO:0000259" key="10">
    <source>
        <dbReference type="PROSITE" id="PS51828"/>
    </source>
</evidence>
<evidence type="ECO:0000256" key="6">
    <source>
        <dbReference type="ARBA" id="ARBA00022837"/>
    </source>
</evidence>
<keyword evidence="3" id="KW-0964">Secreted</keyword>
<keyword evidence="7" id="KW-1015">Disulfide bond</keyword>
<accession>A0ABD0WZU5</accession>
<dbReference type="InterPro" id="IPR001759">
    <property type="entry name" value="PTX_dom"/>
</dbReference>
<dbReference type="EMBL" id="JAGEUA010000004">
    <property type="protein sequence ID" value="KAL0984426.1"/>
    <property type="molecule type" value="Genomic_DNA"/>
</dbReference>
<comment type="subcellular location">
    <subcellularLocation>
        <location evidence="2">Secreted</location>
    </subcellularLocation>
</comment>
<evidence type="ECO:0000256" key="3">
    <source>
        <dbReference type="ARBA" id="ARBA00022525"/>
    </source>
</evidence>
<evidence type="ECO:0000256" key="2">
    <source>
        <dbReference type="ARBA" id="ARBA00004613"/>
    </source>
</evidence>
<dbReference type="InterPro" id="IPR051005">
    <property type="entry name" value="Pentraxin_domain"/>
</dbReference>
<evidence type="ECO:0000256" key="1">
    <source>
        <dbReference type="ARBA" id="ARBA00001913"/>
    </source>
</evidence>
<reference evidence="11 12" key="1">
    <citation type="submission" date="2024-06" db="EMBL/GenBank/DDBJ databases">
        <authorList>
            <person name="Pan Q."/>
            <person name="Wen M."/>
            <person name="Jouanno E."/>
            <person name="Zahm M."/>
            <person name="Klopp C."/>
            <person name="Cabau C."/>
            <person name="Louis A."/>
            <person name="Berthelot C."/>
            <person name="Parey E."/>
            <person name="Roest Crollius H."/>
            <person name="Montfort J."/>
            <person name="Robinson-Rechavi M."/>
            <person name="Bouchez O."/>
            <person name="Lampietro C."/>
            <person name="Lopez Roques C."/>
            <person name="Donnadieu C."/>
            <person name="Postlethwait J."/>
            <person name="Bobe J."/>
            <person name="Verreycken H."/>
            <person name="Guiguen Y."/>
        </authorList>
    </citation>
    <scope>NUCLEOTIDE SEQUENCE [LARGE SCALE GENOMIC DNA]</scope>
    <source>
        <strain evidence="11">Up_M1</strain>
        <tissue evidence="11">Testis</tissue>
    </source>
</reference>
<comment type="caution">
    <text evidence="9">Lacks conserved residue(s) required for the propagation of feature annotation.</text>
</comment>
<keyword evidence="6" id="KW-0106">Calcium</keyword>
<keyword evidence="12" id="KW-1185">Reference proteome</keyword>
<dbReference type="Gene3D" id="2.60.120.200">
    <property type="match status" value="1"/>
</dbReference>
<comment type="cofactor">
    <cofactor evidence="1">
        <name>Ca(2+)</name>
        <dbReference type="ChEBI" id="CHEBI:29108"/>
    </cofactor>
</comment>
<protein>
    <recommendedName>
        <fullName evidence="10">Pentraxin (PTX) domain-containing protein</fullName>
    </recommendedName>
</protein>
<dbReference type="PRINTS" id="PR00895">
    <property type="entry name" value="PENTAXIN"/>
</dbReference>
<feature type="domain" description="Pentraxin (PTX)" evidence="10">
    <location>
        <begin position="70"/>
        <end position="271"/>
    </location>
</feature>
<proteinExistence type="inferred from homology"/>
<evidence type="ECO:0000256" key="9">
    <source>
        <dbReference type="PROSITE-ProRule" id="PRU01172"/>
    </source>
</evidence>
<name>A0ABD0WZU5_UMBPY</name>